<organism evidence="2 3">
    <name type="scientific">Roridomyces roridus</name>
    <dbReference type="NCBI Taxonomy" id="1738132"/>
    <lineage>
        <taxon>Eukaryota</taxon>
        <taxon>Fungi</taxon>
        <taxon>Dikarya</taxon>
        <taxon>Basidiomycota</taxon>
        <taxon>Agaricomycotina</taxon>
        <taxon>Agaricomycetes</taxon>
        <taxon>Agaricomycetidae</taxon>
        <taxon>Agaricales</taxon>
        <taxon>Marasmiineae</taxon>
        <taxon>Mycenaceae</taxon>
        <taxon>Roridomyces</taxon>
    </lineage>
</organism>
<feature type="compositionally biased region" description="Pro residues" evidence="1">
    <location>
        <begin position="1"/>
        <end position="14"/>
    </location>
</feature>
<protein>
    <submittedName>
        <fullName evidence="2">Uncharacterized protein</fullName>
    </submittedName>
</protein>
<gene>
    <name evidence="2" type="ORF">FB45DRAFT_914843</name>
</gene>
<dbReference type="EMBL" id="JARKIF010000009">
    <property type="protein sequence ID" value="KAJ7630179.1"/>
    <property type="molecule type" value="Genomic_DNA"/>
</dbReference>
<name>A0AAD7BT69_9AGAR</name>
<evidence type="ECO:0000256" key="1">
    <source>
        <dbReference type="SAM" id="MobiDB-lite"/>
    </source>
</evidence>
<evidence type="ECO:0000313" key="3">
    <source>
        <dbReference type="Proteomes" id="UP001221142"/>
    </source>
</evidence>
<accession>A0AAD7BT69</accession>
<evidence type="ECO:0000313" key="2">
    <source>
        <dbReference type="EMBL" id="KAJ7630179.1"/>
    </source>
</evidence>
<feature type="compositionally biased region" description="Low complexity" evidence="1">
    <location>
        <begin position="31"/>
        <end position="47"/>
    </location>
</feature>
<proteinExistence type="predicted"/>
<sequence length="172" mass="18563">MPAVPPAPSPPPSPAGSTTKKRSSSSWDPQTDLPTSSASSSTDISPPARKRRRTHSHVTTVSFTIKREETRSPSLGVRLPQSHTDITPTYTLDSEAFSPIHTPPRTLHAPVPISPCKTERDSLDSTRLWAELESPYSLSMATDPDSCAHAAAMTQELIDGYLKTVESLIGAF</sequence>
<dbReference type="Proteomes" id="UP001221142">
    <property type="component" value="Unassembled WGS sequence"/>
</dbReference>
<comment type="caution">
    <text evidence="2">The sequence shown here is derived from an EMBL/GenBank/DDBJ whole genome shotgun (WGS) entry which is preliminary data.</text>
</comment>
<keyword evidence="3" id="KW-1185">Reference proteome</keyword>
<reference evidence="2" key="1">
    <citation type="submission" date="2023-03" db="EMBL/GenBank/DDBJ databases">
        <title>Massive genome expansion in bonnet fungi (Mycena s.s.) driven by repeated elements and novel gene families across ecological guilds.</title>
        <authorList>
            <consortium name="Lawrence Berkeley National Laboratory"/>
            <person name="Harder C.B."/>
            <person name="Miyauchi S."/>
            <person name="Viragh M."/>
            <person name="Kuo A."/>
            <person name="Thoen E."/>
            <person name="Andreopoulos B."/>
            <person name="Lu D."/>
            <person name="Skrede I."/>
            <person name="Drula E."/>
            <person name="Henrissat B."/>
            <person name="Morin E."/>
            <person name="Kohler A."/>
            <person name="Barry K."/>
            <person name="LaButti K."/>
            <person name="Morin E."/>
            <person name="Salamov A."/>
            <person name="Lipzen A."/>
            <person name="Mereny Z."/>
            <person name="Hegedus B."/>
            <person name="Baldrian P."/>
            <person name="Stursova M."/>
            <person name="Weitz H."/>
            <person name="Taylor A."/>
            <person name="Grigoriev I.V."/>
            <person name="Nagy L.G."/>
            <person name="Martin F."/>
            <person name="Kauserud H."/>
        </authorList>
    </citation>
    <scope>NUCLEOTIDE SEQUENCE</scope>
    <source>
        <strain evidence="2">9284</strain>
    </source>
</reference>
<dbReference type="AlphaFoldDB" id="A0AAD7BT69"/>
<feature type="region of interest" description="Disordered" evidence="1">
    <location>
        <begin position="1"/>
        <end position="89"/>
    </location>
</feature>